<feature type="chain" id="PRO_5014740981" evidence="1">
    <location>
        <begin position="32"/>
        <end position="284"/>
    </location>
</feature>
<evidence type="ECO:0000313" key="2">
    <source>
        <dbReference type="EMBL" id="PJJ28755.1"/>
    </source>
</evidence>
<sequence>MNPMKRWKKYKVRLTAVGFVCTACLRFSALASEGPTSNVWLSVTQIPSEARISVTVPLAYGFVVRGSVDSNDTYPVSVENGNLFVPNVKVHVSVPSDPGAGTIAEYELQTFSEHTIPILNYSTDVREEHLEEENPPREGLPVELKPFIAGYDSDEGKTHYWKAVGYDPTWDGASSQTNFKEYQMLIDHVAFSDPGQVTISYQDSSTELKNVFWYADKIALNAPEDVLTNGYTAAGTANVPSETYVNVGVKVGGMQSEYKQTEESLKVGAIFWQVIPGELSEVTP</sequence>
<proteinExistence type="predicted"/>
<dbReference type="AlphaFoldDB" id="A0A2M8Z5P4"/>
<gene>
    <name evidence="2" type="ORF">H171_2276</name>
</gene>
<accession>A0A2M8Z5P4</accession>
<protein>
    <submittedName>
        <fullName evidence="2">Uncharacterized protein</fullName>
    </submittedName>
</protein>
<evidence type="ECO:0000256" key="1">
    <source>
        <dbReference type="SAM" id="SignalP"/>
    </source>
</evidence>
<reference evidence="2 3" key="1">
    <citation type="submission" date="2017-11" db="EMBL/GenBank/DDBJ databases">
        <title>Understudied soil microbes with underappreciated capabilities: Untangling the Clostridium saccharolyticum group.</title>
        <authorList>
            <person name="Leschine S."/>
        </authorList>
    </citation>
    <scope>NUCLEOTIDE SEQUENCE [LARGE SCALE GENOMIC DNA]</scope>
    <source>
        <strain evidence="2 3">18A</strain>
    </source>
</reference>
<organism evidence="2 3">
    <name type="scientific">[Clostridium] celerecrescens 18A</name>
    <dbReference type="NCBI Taxonomy" id="1286362"/>
    <lineage>
        <taxon>Bacteria</taxon>
        <taxon>Bacillati</taxon>
        <taxon>Bacillota</taxon>
        <taxon>Clostridia</taxon>
        <taxon>Lachnospirales</taxon>
        <taxon>Lachnospiraceae</taxon>
        <taxon>Lacrimispora</taxon>
    </lineage>
</organism>
<name>A0A2M8Z5P4_9FIRM</name>
<keyword evidence="1" id="KW-0732">Signal</keyword>
<dbReference type="Proteomes" id="UP000231092">
    <property type="component" value="Unassembled WGS sequence"/>
</dbReference>
<feature type="signal peptide" evidence="1">
    <location>
        <begin position="1"/>
        <end position="31"/>
    </location>
</feature>
<comment type="caution">
    <text evidence="2">The sequence shown here is derived from an EMBL/GenBank/DDBJ whole genome shotgun (WGS) entry which is preliminary data.</text>
</comment>
<dbReference type="EMBL" id="PGET01000001">
    <property type="protein sequence ID" value="PJJ28755.1"/>
    <property type="molecule type" value="Genomic_DNA"/>
</dbReference>
<evidence type="ECO:0000313" key="3">
    <source>
        <dbReference type="Proteomes" id="UP000231092"/>
    </source>
</evidence>